<comment type="caution">
    <text evidence="1">The sequence shown here is derived from an EMBL/GenBank/DDBJ whole genome shotgun (WGS) entry which is preliminary data.</text>
</comment>
<dbReference type="Proteomes" id="UP000324800">
    <property type="component" value="Unassembled WGS sequence"/>
</dbReference>
<dbReference type="AlphaFoldDB" id="A0A5J4UQJ3"/>
<gene>
    <name evidence="1" type="ORF">EZS28_031497</name>
</gene>
<evidence type="ECO:0000313" key="1">
    <source>
        <dbReference type="EMBL" id="KAA6372976.1"/>
    </source>
</evidence>
<dbReference type="EMBL" id="SNRW01013122">
    <property type="protein sequence ID" value="KAA6372976.1"/>
    <property type="molecule type" value="Genomic_DNA"/>
</dbReference>
<sequence length="118" mass="13313">MQTVNGLICSDKGNFYGSGDVNVFITSTLFEGIEASKTLYPNKYMLAWKLATDDSFMRGYNSSKLGARTNIQLILHGNLTKEILDRKNINKDQNQHELYAVFSSMNQIDAVINPQFEP</sequence>
<organism evidence="1 2">
    <name type="scientific">Streblomastix strix</name>
    <dbReference type="NCBI Taxonomy" id="222440"/>
    <lineage>
        <taxon>Eukaryota</taxon>
        <taxon>Metamonada</taxon>
        <taxon>Preaxostyla</taxon>
        <taxon>Oxymonadida</taxon>
        <taxon>Streblomastigidae</taxon>
        <taxon>Streblomastix</taxon>
    </lineage>
</organism>
<reference evidence="1 2" key="1">
    <citation type="submission" date="2019-03" db="EMBL/GenBank/DDBJ databases">
        <title>Single cell metagenomics reveals metabolic interactions within the superorganism composed of flagellate Streblomastix strix and complex community of Bacteroidetes bacteria on its surface.</title>
        <authorList>
            <person name="Treitli S.C."/>
            <person name="Kolisko M."/>
            <person name="Husnik F."/>
            <person name="Keeling P."/>
            <person name="Hampl V."/>
        </authorList>
    </citation>
    <scope>NUCLEOTIDE SEQUENCE [LARGE SCALE GENOMIC DNA]</scope>
    <source>
        <strain evidence="1">ST1C</strain>
    </source>
</reference>
<proteinExistence type="predicted"/>
<accession>A0A5J4UQJ3</accession>
<name>A0A5J4UQJ3_9EUKA</name>
<protein>
    <submittedName>
        <fullName evidence="1">Uncharacterized protein</fullName>
    </submittedName>
</protein>
<evidence type="ECO:0000313" key="2">
    <source>
        <dbReference type="Proteomes" id="UP000324800"/>
    </source>
</evidence>